<evidence type="ECO:0000259" key="1">
    <source>
        <dbReference type="Pfam" id="PF05732"/>
    </source>
</evidence>
<evidence type="ECO:0000313" key="3">
    <source>
        <dbReference type="Proteomes" id="UP000310353"/>
    </source>
</evidence>
<dbReference type="GO" id="GO:0006276">
    <property type="term" value="P:plasmid maintenance"/>
    <property type="evidence" value="ECO:0007669"/>
    <property type="project" value="InterPro"/>
</dbReference>
<dbReference type="EMBL" id="NXMA01000040">
    <property type="protein sequence ID" value="TKX28090.1"/>
    <property type="molecule type" value="Genomic_DNA"/>
</dbReference>
<dbReference type="Pfam" id="PF05732">
    <property type="entry name" value="RepL"/>
    <property type="match status" value="1"/>
</dbReference>
<dbReference type="AlphaFoldDB" id="A0A4U7BEL7"/>
<dbReference type="Proteomes" id="UP000310353">
    <property type="component" value="Unassembled WGS sequence"/>
</dbReference>
<organism evidence="2 3">
    <name type="scientific">Campylobacter aviculae</name>
    <dbReference type="NCBI Taxonomy" id="2510190"/>
    <lineage>
        <taxon>Bacteria</taxon>
        <taxon>Pseudomonadati</taxon>
        <taxon>Campylobacterota</taxon>
        <taxon>Epsilonproteobacteria</taxon>
        <taxon>Campylobacterales</taxon>
        <taxon>Campylobacteraceae</taxon>
        <taxon>Campylobacter</taxon>
    </lineage>
</organism>
<reference evidence="2 3" key="1">
    <citation type="submission" date="2018-05" db="EMBL/GenBank/DDBJ databases">
        <title>Novel Campyloabacter and Helicobacter Species and Strains.</title>
        <authorList>
            <person name="Mannion A.J."/>
            <person name="Shen Z."/>
            <person name="Fox J.G."/>
        </authorList>
    </citation>
    <scope>NUCLEOTIDE SEQUENCE [LARGE SCALE GENOMIC DNA]</scope>
    <source>
        <strain evidence="3">MIT17-670</strain>
    </source>
</reference>
<accession>A0A4U7BEL7</accession>
<dbReference type="OrthoDB" id="5514345at2"/>
<evidence type="ECO:0000313" key="2">
    <source>
        <dbReference type="EMBL" id="TKX28090.1"/>
    </source>
</evidence>
<sequence>MTQVSEVSMIDETRIKVDDNPRKVSGIKTNYIGRRTFVDRDTGEVIELEYVEKKVSHTLKKGWRRVYLEQFMEVLTSLYSSAKKIDIVEYILNNLNSENQLTLTQEQVMKATKVSRQTIVDTYKHLIEMDFMKKQGAVFVVNPKYVCAFGSDKKNKTIAINYSYDEPSLFD</sequence>
<protein>
    <recommendedName>
        <fullName evidence="1">Plasmid replication protein RepL domain-containing protein</fullName>
    </recommendedName>
</protein>
<dbReference type="InterPro" id="IPR008813">
    <property type="entry name" value="Plasmid_replication_RepL"/>
</dbReference>
<name>A0A4U7BEL7_9BACT</name>
<dbReference type="GO" id="GO:0006260">
    <property type="term" value="P:DNA replication"/>
    <property type="evidence" value="ECO:0007669"/>
    <property type="project" value="InterPro"/>
</dbReference>
<comment type="caution">
    <text evidence="2">The sequence shown here is derived from an EMBL/GenBank/DDBJ whole genome shotgun (WGS) entry which is preliminary data.</text>
</comment>
<feature type="domain" description="Plasmid replication protein RepL" evidence="1">
    <location>
        <begin position="27"/>
        <end position="164"/>
    </location>
</feature>
<gene>
    <name evidence="2" type="ORF">CQA76_08900</name>
</gene>
<proteinExistence type="predicted"/>
<keyword evidence="3" id="KW-1185">Reference proteome</keyword>
<dbReference type="RefSeq" id="WP_137623012.1">
    <property type="nucleotide sequence ID" value="NZ_NXMA01000040.1"/>
</dbReference>